<proteinExistence type="predicted"/>
<evidence type="ECO:0000313" key="1">
    <source>
        <dbReference type="EnsemblPlants" id="EMT04434"/>
    </source>
</evidence>
<organism evidence="1">
    <name type="scientific">Aegilops tauschii</name>
    <name type="common">Tausch's goatgrass</name>
    <name type="synonym">Aegilops squarrosa</name>
    <dbReference type="NCBI Taxonomy" id="37682"/>
    <lineage>
        <taxon>Eukaryota</taxon>
        <taxon>Viridiplantae</taxon>
        <taxon>Streptophyta</taxon>
        <taxon>Embryophyta</taxon>
        <taxon>Tracheophyta</taxon>
        <taxon>Spermatophyta</taxon>
        <taxon>Magnoliopsida</taxon>
        <taxon>Liliopsida</taxon>
        <taxon>Poales</taxon>
        <taxon>Poaceae</taxon>
        <taxon>BOP clade</taxon>
        <taxon>Pooideae</taxon>
        <taxon>Triticodae</taxon>
        <taxon>Triticeae</taxon>
        <taxon>Triticinae</taxon>
        <taxon>Aegilops</taxon>
    </lineage>
</organism>
<dbReference type="AlphaFoldDB" id="M8ASM5"/>
<sequence>MTQSGSLYRFYVSARGTSICGLRPANHQVDWNSRHGGGGSGTWFPGAGAAAGTEAAEDRTVSEVPSAHFLATLSIILSMIAACFQLPNLVDDLPNPGKEFYETRSRPPQTAVDKDKVAASSNSSVSGTPLARVDLNKVREAKIFAVLQAQHEGCLGSFKSFDSLFGNYLVPVTPSDEFFEQIAKK</sequence>
<dbReference type="EnsemblPlants" id="EMT04434">
    <property type="protein sequence ID" value="EMT04434"/>
    <property type="gene ID" value="F775_28285"/>
</dbReference>
<accession>M8ASM5</accession>
<name>M8ASM5_AEGTA</name>
<protein>
    <submittedName>
        <fullName evidence="1">Uncharacterized protein</fullName>
    </submittedName>
</protein>
<dbReference type="PANTHER" id="PTHR48205">
    <property type="entry name" value="OS01G0742766 PROTEIN"/>
    <property type="match status" value="1"/>
</dbReference>
<dbReference type="PANTHER" id="PTHR48205:SF1">
    <property type="entry name" value="OS01G0742766 PROTEIN"/>
    <property type="match status" value="1"/>
</dbReference>
<reference evidence="1" key="1">
    <citation type="submission" date="2015-06" db="UniProtKB">
        <authorList>
            <consortium name="EnsemblPlants"/>
        </authorList>
    </citation>
    <scope>IDENTIFICATION</scope>
</reference>